<protein>
    <submittedName>
        <fullName evidence="1">NAD(P)-dependent dehydrogenase (Short-subunit alcohol dehydrogenase family)</fullName>
    </submittedName>
</protein>
<dbReference type="Gene3D" id="3.40.50.720">
    <property type="entry name" value="NAD(P)-binding Rossmann-like Domain"/>
    <property type="match status" value="1"/>
</dbReference>
<keyword evidence="2" id="KW-1185">Reference proteome</keyword>
<comment type="caution">
    <text evidence="1">The sequence shown here is derived from an EMBL/GenBank/DDBJ whole genome shotgun (WGS) entry which is preliminary data.</text>
</comment>
<evidence type="ECO:0000313" key="1">
    <source>
        <dbReference type="EMBL" id="NJB97176.1"/>
    </source>
</evidence>
<dbReference type="PANTHER" id="PTHR43544">
    <property type="entry name" value="SHORT-CHAIN DEHYDROGENASE/REDUCTASE"/>
    <property type="match status" value="1"/>
</dbReference>
<organism evidence="1 2">
    <name type="scientific">Sphingomonas trueperi</name>
    <dbReference type="NCBI Taxonomy" id="53317"/>
    <lineage>
        <taxon>Bacteria</taxon>
        <taxon>Pseudomonadati</taxon>
        <taxon>Pseudomonadota</taxon>
        <taxon>Alphaproteobacteria</taxon>
        <taxon>Sphingomonadales</taxon>
        <taxon>Sphingomonadaceae</taxon>
        <taxon>Sphingomonas</taxon>
    </lineage>
</organism>
<dbReference type="InterPro" id="IPR002347">
    <property type="entry name" value="SDR_fam"/>
</dbReference>
<dbReference type="Proteomes" id="UP000531251">
    <property type="component" value="Unassembled WGS sequence"/>
</dbReference>
<sequence length="238" mass="24505">MDRQAVVFGASGGIGGAIVAQLAADPSIARIYAGSRRPGASAHAKLVPFGFDLTDEASIAAAAAGVEGAVDLVFVATGMLHRPGGPSPEKALRALDGAAMAVLFAVNSIGPALIAKHFAPLLPRDRRGVFAALSARVGSIADNRLGGWHSYRASKAALNMLMVNLAIELRRTHPQAIVAALHPGTVDSGLSAPFQRGVPQEKLFNPDRSAGYLLGVLSKLAPADSGGLFAWDGARIPY</sequence>
<name>A0A7X5Y0G6_9SPHN</name>
<evidence type="ECO:0000313" key="2">
    <source>
        <dbReference type="Proteomes" id="UP000531251"/>
    </source>
</evidence>
<proteinExistence type="predicted"/>
<dbReference type="PANTHER" id="PTHR43544:SF12">
    <property type="entry name" value="NAD(P)-BINDING ROSSMANN-FOLD SUPERFAMILY PROTEIN"/>
    <property type="match status" value="1"/>
</dbReference>
<dbReference type="GO" id="GO:0005737">
    <property type="term" value="C:cytoplasm"/>
    <property type="evidence" value="ECO:0007669"/>
    <property type="project" value="TreeGrafter"/>
</dbReference>
<reference evidence="1 2" key="1">
    <citation type="submission" date="2020-03" db="EMBL/GenBank/DDBJ databases">
        <title>Genomic Encyclopedia of Type Strains, Phase IV (KMG-IV): sequencing the most valuable type-strain genomes for metagenomic binning, comparative biology and taxonomic classification.</title>
        <authorList>
            <person name="Goeker M."/>
        </authorList>
    </citation>
    <scope>NUCLEOTIDE SEQUENCE [LARGE SCALE GENOMIC DNA]</scope>
    <source>
        <strain evidence="1 2">DSM 7225</strain>
    </source>
</reference>
<dbReference type="InterPro" id="IPR051468">
    <property type="entry name" value="Fungal_SecMetab_SDRs"/>
</dbReference>
<dbReference type="Pfam" id="PF00106">
    <property type="entry name" value="adh_short"/>
    <property type="match status" value="1"/>
</dbReference>
<dbReference type="SUPFAM" id="SSF51735">
    <property type="entry name" value="NAD(P)-binding Rossmann-fold domains"/>
    <property type="match status" value="1"/>
</dbReference>
<dbReference type="PRINTS" id="PR00081">
    <property type="entry name" value="GDHRDH"/>
</dbReference>
<accession>A0A7X5Y0G6</accession>
<dbReference type="EMBL" id="JAATJB010000003">
    <property type="protein sequence ID" value="NJB97176.1"/>
    <property type="molecule type" value="Genomic_DNA"/>
</dbReference>
<dbReference type="RefSeq" id="WP_125974477.1">
    <property type="nucleotide sequence ID" value="NZ_BAAADY010000012.1"/>
</dbReference>
<dbReference type="InterPro" id="IPR036291">
    <property type="entry name" value="NAD(P)-bd_dom_sf"/>
</dbReference>
<dbReference type="AlphaFoldDB" id="A0A7X5Y0G6"/>
<gene>
    <name evidence="1" type="ORF">GGR89_001482</name>
</gene>
<dbReference type="GO" id="GO:0016491">
    <property type="term" value="F:oxidoreductase activity"/>
    <property type="evidence" value="ECO:0007669"/>
    <property type="project" value="TreeGrafter"/>
</dbReference>